<reference evidence="1 2" key="1">
    <citation type="submission" date="2020-02" db="EMBL/GenBank/DDBJ databases">
        <title>Draft genome sequence of Haematococcus lacustris strain NIES-144.</title>
        <authorList>
            <person name="Morimoto D."/>
            <person name="Nakagawa S."/>
            <person name="Yoshida T."/>
            <person name="Sawayama S."/>
        </authorList>
    </citation>
    <scope>NUCLEOTIDE SEQUENCE [LARGE SCALE GENOMIC DNA]</scope>
    <source>
        <strain evidence="1 2">NIES-144</strain>
    </source>
</reference>
<dbReference type="Proteomes" id="UP000485058">
    <property type="component" value="Unassembled WGS sequence"/>
</dbReference>
<evidence type="ECO:0000313" key="2">
    <source>
        <dbReference type="Proteomes" id="UP000485058"/>
    </source>
</evidence>
<dbReference type="AlphaFoldDB" id="A0A699ZBE1"/>
<organism evidence="1 2">
    <name type="scientific">Haematococcus lacustris</name>
    <name type="common">Green alga</name>
    <name type="synonym">Haematococcus pluvialis</name>
    <dbReference type="NCBI Taxonomy" id="44745"/>
    <lineage>
        <taxon>Eukaryota</taxon>
        <taxon>Viridiplantae</taxon>
        <taxon>Chlorophyta</taxon>
        <taxon>core chlorophytes</taxon>
        <taxon>Chlorophyceae</taxon>
        <taxon>CS clade</taxon>
        <taxon>Chlamydomonadales</taxon>
        <taxon>Haematococcaceae</taxon>
        <taxon>Haematococcus</taxon>
    </lineage>
</organism>
<proteinExistence type="predicted"/>
<comment type="caution">
    <text evidence="1">The sequence shown here is derived from an EMBL/GenBank/DDBJ whole genome shotgun (WGS) entry which is preliminary data.</text>
</comment>
<name>A0A699ZBE1_HAELA</name>
<dbReference type="EMBL" id="BLLF01000959">
    <property type="protein sequence ID" value="GFH16194.1"/>
    <property type="molecule type" value="Genomic_DNA"/>
</dbReference>
<protein>
    <submittedName>
        <fullName evidence="1">Uncharacterized protein</fullName>
    </submittedName>
</protein>
<evidence type="ECO:0000313" key="1">
    <source>
        <dbReference type="EMBL" id="GFH16194.1"/>
    </source>
</evidence>
<sequence>MYGAKSKWQQHGKQVTYNSMAAVLGYWRLQLDWRPDGSILGTHFVVGLPAVDNLRLETWTAAQQGVNIGEHTLKCQTAPQALHSMHRVS</sequence>
<gene>
    <name evidence="1" type="ORF">HaLaN_12569</name>
</gene>
<accession>A0A699ZBE1</accession>
<keyword evidence="2" id="KW-1185">Reference proteome</keyword>